<dbReference type="RefSeq" id="WP_404634039.1">
    <property type="nucleotide sequence ID" value="NZ_JADIKM010000003.1"/>
</dbReference>
<reference evidence="1 2" key="1">
    <citation type="submission" date="2020-10" db="EMBL/GenBank/DDBJ databases">
        <title>Phylogeny of dyella-like bacteria.</title>
        <authorList>
            <person name="Fu J."/>
        </authorList>
    </citation>
    <scope>NUCLEOTIDE SEQUENCE [LARGE SCALE GENOMIC DNA]</scope>
    <source>
        <strain evidence="1 2">Gsoil3046</strain>
    </source>
</reference>
<sequence length="119" mass="13317">MSNPTWPSTLPAPQADNSAAYAGAEEAIRTQMDAGVAKMRPRWTGTAEPFSCTVKLTQAQWATLQTFYATTLQRTLPFDWTDFRSGSTATYRFLRKPAASYIKGLVNRWLVTLQLEILP</sequence>
<evidence type="ECO:0000313" key="2">
    <source>
        <dbReference type="Proteomes" id="UP001620460"/>
    </source>
</evidence>
<evidence type="ECO:0008006" key="3">
    <source>
        <dbReference type="Google" id="ProtNLM"/>
    </source>
</evidence>
<gene>
    <name evidence="1" type="ORF">ISP17_13670</name>
</gene>
<accession>A0ABW8JXN4</accession>
<organism evidence="1 2">
    <name type="scientific">Dyella ginsengisoli</name>
    <dbReference type="NCBI Taxonomy" id="363848"/>
    <lineage>
        <taxon>Bacteria</taxon>
        <taxon>Pseudomonadati</taxon>
        <taxon>Pseudomonadota</taxon>
        <taxon>Gammaproteobacteria</taxon>
        <taxon>Lysobacterales</taxon>
        <taxon>Rhodanobacteraceae</taxon>
        <taxon>Dyella</taxon>
    </lineage>
</organism>
<keyword evidence="2" id="KW-1185">Reference proteome</keyword>
<dbReference type="Proteomes" id="UP001620460">
    <property type="component" value="Unassembled WGS sequence"/>
</dbReference>
<proteinExistence type="predicted"/>
<evidence type="ECO:0000313" key="1">
    <source>
        <dbReference type="EMBL" id="MFK2905005.1"/>
    </source>
</evidence>
<protein>
    <recommendedName>
        <fullName evidence="3">Phage-related protein</fullName>
    </recommendedName>
</protein>
<name>A0ABW8JXN4_9GAMM</name>
<dbReference type="EMBL" id="JADIKM010000003">
    <property type="protein sequence ID" value="MFK2905005.1"/>
    <property type="molecule type" value="Genomic_DNA"/>
</dbReference>
<comment type="caution">
    <text evidence="1">The sequence shown here is derived from an EMBL/GenBank/DDBJ whole genome shotgun (WGS) entry which is preliminary data.</text>
</comment>